<reference evidence="1 2" key="1">
    <citation type="journal article" date="2015" name="Nature">
        <title>rRNA introns, odd ribosomes, and small enigmatic genomes across a large radiation of phyla.</title>
        <authorList>
            <person name="Brown C.T."/>
            <person name="Hug L.A."/>
            <person name="Thomas B.C."/>
            <person name="Sharon I."/>
            <person name="Castelle C.J."/>
            <person name="Singh A."/>
            <person name="Wilkins M.J."/>
            <person name="Williams K.H."/>
            <person name="Banfield J.F."/>
        </authorList>
    </citation>
    <scope>NUCLEOTIDE SEQUENCE [LARGE SCALE GENOMIC DNA]</scope>
</reference>
<dbReference type="EMBL" id="LBXL01000046">
    <property type="protein sequence ID" value="KKR28591.1"/>
    <property type="molecule type" value="Genomic_DNA"/>
</dbReference>
<protein>
    <submittedName>
        <fullName evidence="1">Uncharacterized protein</fullName>
    </submittedName>
</protein>
<sequence>MDEDAIKLRIQQKFPGLYPDKGLDLVAKKIQQFDTQLKLELEKFLETGEIPAREINGYTIDKLVKEHGMNELAAFLTMDWLIREPEKATESLHRGADKLVGWHKKGSA</sequence>
<name>A0A0G0PU41_9BACT</name>
<dbReference type="AlphaFoldDB" id="A0A0G0PU41"/>
<evidence type="ECO:0000313" key="2">
    <source>
        <dbReference type="Proteomes" id="UP000034793"/>
    </source>
</evidence>
<comment type="caution">
    <text evidence="1">The sequence shown here is derived from an EMBL/GenBank/DDBJ whole genome shotgun (WGS) entry which is preliminary data.</text>
</comment>
<evidence type="ECO:0000313" key="1">
    <source>
        <dbReference type="EMBL" id="KKR28591.1"/>
    </source>
</evidence>
<organism evidence="1 2">
    <name type="scientific">Candidatus Woesebacteria bacterium GW2011_GWA1_39_8</name>
    <dbReference type="NCBI Taxonomy" id="1618552"/>
    <lineage>
        <taxon>Bacteria</taxon>
        <taxon>Candidatus Woeseibacteriota</taxon>
    </lineage>
</organism>
<dbReference type="Proteomes" id="UP000034793">
    <property type="component" value="Unassembled WGS sequence"/>
</dbReference>
<proteinExistence type="predicted"/>
<accession>A0A0G0PU41</accession>
<gene>
    <name evidence="1" type="ORF">UT61_C0046G0006</name>
</gene>